<dbReference type="CDD" id="cd03219">
    <property type="entry name" value="ABC_Mj1267_LivG_branched"/>
    <property type="match status" value="1"/>
</dbReference>
<evidence type="ECO:0000259" key="4">
    <source>
        <dbReference type="PROSITE" id="PS50893"/>
    </source>
</evidence>
<dbReference type="PROSITE" id="PS50893">
    <property type="entry name" value="ABC_TRANSPORTER_2"/>
    <property type="match status" value="1"/>
</dbReference>
<dbReference type="GO" id="GO:0015192">
    <property type="term" value="F:L-phenylalanine transmembrane transporter activity"/>
    <property type="evidence" value="ECO:0007669"/>
    <property type="project" value="TreeGrafter"/>
</dbReference>
<dbReference type="GO" id="GO:0015188">
    <property type="term" value="F:L-isoleucine transmembrane transporter activity"/>
    <property type="evidence" value="ECO:0007669"/>
    <property type="project" value="TreeGrafter"/>
</dbReference>
<dbReference type="GO" id="GO:0005304">
    <property type="term" value="F:L-valine transmembrane transporter activity"/>
    <property type="evidence" value="ECO:0007669"/>
    <property type="project" value="TreeGrafter"/>
</dbReference>
<dbReference type="GO" id="GO:1903805">
    <property type="term" value="P:L-valine import across plasma membrane"/>
    <property type="evidence" value="ECO:0007669"/>
    <property type="project" value="TreeGrafter"/>
</dbReference>
<proteinExistence type="predicted"/>
<keyword evidence="3 5" id="KW-0067">ATP-binding</keyword>
<dbReference type="SMART" id="SM00382">
    <property type="entry name" value="AAA"/>
    <property type="match status" value="1"/>
</dbReference>
<dbReference type="GO" id="GO:0005524">
    <property type="term" value="F:ATP binding"/>
    <property type="evidence" value="ECO:0007669"/>
    <property type="project" value="UniProtKB-KW"/>
</dbReference>
<dbReference type="PANTHER" id="PTHR45772">
    <property type="entry name" value="CONSERVED COMPONENT OF ABC TRANSPORTER FOR NATURAL AMINO ACIDS-RELATED"/>
    <property type="match status" value="1"/>
</dbReference>
<keyword evidence="2" id="KW-0547">Nucleotide-binding</keyword>
<keyword evidence="1" id="KW-0813">Transport</keyword>
<sequence>MSESILRMENVTMQFGGVVAVDNLSINVDQDEIVALIGPNGAGKTTAFNVVTGVYEPTNGAVFFKNEVILQNHPQGKMKKLYHGEVRDNYNRSMIKTPDQITKLGIARTFQNIRLFKELTVLENVMIAKHLHVKANFLSATFRLNWKEEKKLREDSMDLLGLVGLAEAKDDVASSLPYGKQRHLEIARALATNPSLLLLDEPAAGMNPQETMELSAFIKRVKEQFSLSVFMIEHHMDLVMAIADRIYVLDFGKLIANGTPAEVQNNPRVIEAYLGVSEDAEG</sequence>
<evidence type="ECO:0000256" key="3">
    <source>
        <dbReference type="ARBA" id="ARBA00022840"/>
    </source>
</evidence>
<dbReference type="GO" id="GO:0016887">
    <property type="term" value="F:ATP hydrolysis activity"/>
    <property type="evidence" value="ECO:0007669"/>
    <property type="project" value="InterPro"/>
</dbReference>
<dbReference type="EMBL" id="VSSQ01003164">
    <property type="protein sequence ID" value="MPM19375.1"/>
    <property type="molecule type" value="Genomic_DNA"/>
</dbReference>
<dbReference type="InterPro" id="IPR003439">
    <property type="entry name" value="ABC_transporter-like_ATP-bd"/>
</dbReference>
<protein>
    <submittedName>
        <fullName evidence="5">Lipopolysaccharide export system ATP-binding protein LptB</fullName>
        <ecNumber evidence="5">3.6.3.-</ecNumber>
    </submittedName>
</protein>
<dbReference type="InterPro" id="IPR051120">
    <property type="entry name" value="ABC_AA/LPS_Transport"/>
</dbReference>
<comment type="caution">
    <text evidence="5">The sequence shown here is derived from an EMBL/GenBank/DDBJ whole genome shotgun (WGS) entry which is preliminary data.</text>
</comment>
<dbReference type="InterPro" id="IPR027417">
    <property type="entry name" value="P-loop_NTPase"/>
</dbReference>
<dbReference type="InterPro" id="IPR003593">
    <property type="entry name" value="AAA+_ATPase"/>
</dbReference>
<accession>A0A644XT88</accession>
<dbReference type="AlphaFoldDB" id="A0A644XT88"/>
<dbReference type="Gene3D" id="3.40.50.300">
    <property type="entry name" value="P-loop containing nucleotide triphosphate hydrolases"/>
    <property type="match status" value="1"/>
</dbReference>
<feature type="domain" description="ABC transporter" evidence="4">
    <location>
        <begin position="6"/>
        <end position="276"/>
    </location>
</feature>
<dbReference type="GO" id="GO:1903806">
    <property type="term" value="P:L-isoleucine import across plasma membrane"/>
    <property type="evidence" value="ECO:0007669"/>
    <property type="project" value="TreeGrafter"/>
</dbReference>
<reference evidence="5" key="1">
    <citation type="submission" date="2019-08" db="EMBL/GenBank/DDBJ databases">
        <authorList>
            <person name="Kucharzyk K."/>
            <person name="Murdoch R.W."/>
            <person name="Higgins S."/>
            <person name="Loffler F."/>
        </authorList>
    </citation>
    <scope>NUCLEOTIDE SEQUENCE</scope>
</reference>
<gene>
    <name evidence="5" type="primary">lptB_42</name>
    <name evidence="5" type="ORF">SDC9_65798</name>
</gene>
<evidence type="ECO:0000256" key="1">
    <source>
        <dbReference type="ARBA" id="ARBA00022448"/>
    </source>
</evidence>
<organism evidence="5">
    <name type="scientific">bioreactor metagenome</name>
    <dbReference type="NCBI Taxonomy" id="1076179"/>
    <lineage>
        <taxon>unclassified sequences</taxon>
        <taxon>metagenomes</taxon>
        <taxon>ecological metagenomes</taxon>
    </lineage>
</organism>
<evidence type="ECO:0000256" key="2">
    <source>
        <dbReference type="ARBA" id="ARBA00022741"/>
    </source>
</evidence>
<dbReference type="EC" id="3.6.3.-" evidence="5"/>
<dbReference type="InterPro" id="IPR032823">
    <property type="entry name" value="BCA_ABC_TP_C"/>
</dbReference>
<dbReference type="GO" id="GO:0042941">
    <property type="term" value="P:D-alanine transmembrane transport"/>
    <property type="evidence" value="ECO:0007669"/>
    <property type="project" value="TreeGrafter"/>
</dbReference>
<evidence type="ECO:0000313" key="5">
    <source>
        <dbReference type="EMBL" id="MPM19375.1"/>
    </source>
</evidence>
<name>A0A644XT88_9ZZZZ</name>
<dbReference type="Pfam" id="PF00005">
    <property type="entry name" value="ABC_tran"/>
    <property type="match status" value="1"/>
</dbReference>
<keyword evidence="5" id="KW-0378">Hydrolase</keyword>
<dbReference type="Pfam" id="PF12399">
    <property type="entry name" value="BCA_ABC_TP_C"/>
    <property type="match status" value="1"/>
</dbReference>
<dbReference type="GO" id="GO:0015808">
    <property type="term" value="P:L-alanine transport"/>
    <property type="evidence" value="ECO:0007669"/>
    <property type="project" value="TreeGrafter"/>
</dbReference>
<dbReference type="GO" id="GO:0005886">
    <property type="term" value="C:plasma membrane"/>
    <property type="evidence" value="ECO:0007669"/>
    <property type="project" value="TreeGrafter"/>
</dbReference>
<dbReference type="SUPFAM" id="SSF52540">
    <property type="entry name" value="P-loop containing nucleoside triphosphate hydrolases"/>
    <property type="match status" value="1"/>
</dbReference>
<dbReference type="PANTHER" id="PTHR45772:SF7">
    <property type="entry name" value="AMINO ACID ABC TRANSPORTER ATP-BINDING PROTEIN"/>
    <property type="match status" value="1"/>
</dbReference>